<sequence>MNKAMNTIINKTGYPIFMPNQVLKNNDLNSLVSYLDSQNRLTRTHLIGMGIVCGMEVSSSYQTADAKISISAGCGITSEGYVISLPPITLTHYQSEAKVQSLLFASSEDVSARASLQYTVIELFEQSGDKRISLHQTPEGSERNADGFGEFLADQVLVVVCETQDEQRDSCFLEYDDLGKFRNFRWRFFLLPRVQKLETPEQVSAETLLYKGYQIDQLMEPWKGFATEAIFEARNHFLQEFDLEAKKFQDFAPQVQRFGYVEADDSVDLTKINDYKSFRENYYQICVNAIAAIDNAFPKLFWLFSPFFTTFQPSSGNDFGQLKENLEKRLNSFKKKETTLLSEKVETPEAIYTLQYFYDYLSLLVAAYYELAEGAFDLMDDCTPDTRRFPKFLMLGLVPAISSQPKTGYRSDFTQPPIYNGNQVRVKQVRYLYERLLKLCAEDSFYLLPFYNTPLKITPSKDQSAPLSEQAIPYYLNYPNLYQYWNYDVYRKGRSDRHPAYFYPKQDSQENPHVFNDLTYRLDAYNFYRIEGHIGKANGDALKHIKDYRQRYNLAFDVITLKLGSVASLQDLNISGQFDDLESDFSRIKDTFQKLWTKYASEPKNVLLNTLKQVFFDKPGLTVITSSQLFNPILEIARKPEAHEFVKGDTDLHFRLFVRDETNTHIARFVTQIPSTEGNSLNDFNDLIIDFSGLANDAIAEEKLRIANEIALCLSLGKVTYGIVIDSSSNAAKYHLKLSTKDVVNLPSPTPQYSLVLLSLNHFAVSIDNNNYPAIKQSEFQDFETLYSLLRDVPQEFNTESYHMGNSHAAEELNYFEIKGLINAYQQRLEQLMKLHLFHKFSEQHPGMEHLGGVPKGGTFILVYVDGEEVDELLREDKNSEIYYKLSTLRTETIQKSAALPPDLYQEVISSSQKLFQELQKRKDIVVGDFCLPYRCGSDTPAVNYVVARPRPIIILEKTVFCEGDRKKYQFTLEPEGGTVKGEGVIFEGIKQLFQPSSIDQASIDDLAKGLEVAITFAYAVDDTYDTLTVTIYPKPRPNLSITEGENFCQNADVIEITLTEGTPENVELIQVSINDIQTRILNPRQYAKGGQPEGVRIEALIRDRQTQCENTLSRTVTINPVPEADLSISEGKNFCQNAASVEITLAKGTSEEVELIQVSINDIQTRILNPRQYAKGGQPELVKIEALIRDRQTQCENTLSRTVTINPVPEADLSISEGKNFCQNAASVEITLAKGTSEEVELIQVSINDIQTRILNPRQYAKGGQPELVKIEALIRDRQTQCENTLSRTVTINPVPEADLSISEGENFCQNAASVEITLAKGTSEEVELIQVSINDIQTRILNPRQYAKGGQPELVKIEALIGSTQTQCENTLSRTVTINPVPEADFQAEIANINGQGFSIRVFNIQPTEKSFRFVWEHLGGSSNISNPNSEFIITYNFDFNTWVAGAEVSITLRVNTPPTLGNCSSEPVTKRIAIPFGGVVGFNLLTISNNQVLDSTTLESDCIFRISDFNRNNEYAIAAVTIPATLGSVIFTYTAPNASTEVSLPVNGRPYHLPNWQPIVGIHRITAQAFREINGDRLEGTASSVILRINDSETDTDKPTQPTPNSATLLNRLRVLFQTSGKNIAESKAIRYEYKIKPTQVLVLSVASLLLIVGWTYTSSKQPQHQQNSPSLKTNSG</sequence>
<accession>A0ABR8GMY7</accession>
<organism evidence="1 2">
    <name type="scientific">Scytonema hofmannii FACHB-248</name>
    <dbReference type="NCBI Taxonomy" id="1842502"/>
    <lineage>
        <taxon>Bacteria</taxon>
        <taxon>Bacillati</taxon>
        <taxon>Cyanobacteriota</taxon>
        <taxon>Cyanophyceae</taxon>
        <taxon>Nostocales</taxon>
        <taxon>Scytonemataceae</taxon>
        <taxon>Scytonema</taxon>
    </lineage>
</organism>
<reference evidence="1 2" key="1">
    <citation type="journal article" date="2020" name="ISME J.">
        <title>Comparative genomics reveals insights into cyanobacterial evolution and habitat adaptation.</title>
        <authorList>
            <person name="Chen M.Y."/>
            <person name="Teng W.K."/>
            <person name="Zhao L."/>
            <person name="Hu C.X."/>
            <person name="Zhou Y.K."/>
            <person name="Han B.P."/>
            <person name="Song L.R."/>
            <person name="Shu W.S."/>
        </authorList>
    </citation>
    <scope>NUCLEOTIDE SEQUENCE [LARGE SCALE GENOMIC DNA]</scope>
    <source>
        <strain evidence="1 2">FACHB-248</strain>
    </source>
</reference>
<gene>
    <name evidence="1" type="ORF">H6G81_07770</name>
</gene>
<dbReference type="RefSeq" id="WP_029638018.1">
    <property type="nucleotide sequence ID" value="NZ_JACJTA010000011.1"/>
</dbReference>
<dbReference type="Proteomes" id="UP000660380">
    <property type="component" value="Unassembled WGS sequence"/>
</dbReference>
<evidence type="ECO:0000313" key="2">
    <source>
        <dbReference type="Proteomes" id="UP000660380"/>
    </source>
</evidence>
<keyword evidence="2" id="KW-1185">Reference proteome</keyword>
<name>A0ABR8GMY7_9CYAN</name>
<proteinExistence type="predicted"/>
<protein>
    <submittedName>
        <fullName evidence="1">Uncharacterized protein</fullName>
    </submittedName>
</protein>
<dbReference type="EMBL" id="JACJTA010000011">
    <property type="protein sequence ID" value="MBD2604430.1"/>
    <property type="molecule type" value="Genomic_DNA"/>
</dbReference>
<comment type="caution">
    <text evidence="1">The sequence shown here is derived from an EMBL/GenBank/DDBJ whole genome shotgun (WGS) entry which is preliminary data.</text>
</comment>
<evidence type="ECO:0000313" key="1">
    <source>
        <dbReference type="EMBL" id="MBD2604430.1"/>
    </source>
</evidence>